<evidence type="ECO:0000313" key="11">
    <source>
        <dbReference type="Proteomes" id="UP000824998"/>
    </source>
</evidence>
<dbReference type="OrthoDB" id="3564049at2759"/>
<organism evidence="10 11">
    <name type="scientific">Amylocarpus encephaloides</name>
    <dbReference type="NCBI Taxonomy" id="45428"/>
    <lineage>
        <taxon>Eukaryota</taxon>
        <taxon>Fungi</taxon>
        <taxon>Dikarya</taxon>
        <taxon>Ascomycota</taxon>
        <taxon>Pezizomycotina</taxon>
        <taxon>Leotiomycetes</taxon>
        <taxon>Helotiales</taxon>
        <taxon>Helotiales incertae sedis</taxon>
        <taxon>Amylocarpus</taxon>
    </lineage>
</organism>
<dbReference type="GO" id="GO:0046872">
    <property type="term" value="F:metal ion binding"/>
    <property type="evidence" value="ECO:0007669"/>
    <property type="project" value="UniProtKB-KW"/>
</dbReference>
<reference evidence="10" key="1">
    <citation type="journal article" date="2021" name="IMA Fungus">
        <title>Genomic characterization of three marine fungi, including Emericellopsis atlantica sp. nov. with signatures of a generalist lifestyle and marine biomass degradation.</title>
        <authorList>
            <person name="Hagestad O.C."/>
            <person name="Hou L."/>
            <person name="Andersen J.H."/>
            <person name="Hansen E.H."/>
            <person name="Altermark B."/>
            <person name="Li C."/>
            <person name="Kuhnert E."/>
            <person name="Cox R.J."/>
            <person name="Crous P.W."/>
            <person name="Spatafora J.W."/>
            <person name="Lail K."/>
            <person name="Amirebrahimi M."/>
            <person name="Lipzen A."/>
            <person name="Pangilinan J."/>
            <person name="Andreopoulos W."/>
            <person name="Hayes R.D."/>
            <person name="Ng V."/>
            <person name="Grigoriev I.V."/>
            <person name="Jackson S.A."/>
            <person name="Sutton T.D.S."/>
            <person name="Dobson A.D.W."/>
            <person name="Rama T."/>
        </authorList>
    </citation>
    <scope>NUCLEOTIDE SEQUENCE</scope>
    <source>
        <strain evidence="10">TRa018bII</strain>
    </source>
</reference>
<comment type="caution">
    <text evidence="8">Lacks conserved residue(s) required for the propagation of feature annotation.</text>
</comment>
<dbReference type="InterPro" id="IPR036861">
    <property type="entry name" value="Endochitinase-like_sf"/>
</dbReference>
<evidence type="ECO:0000256" key="6">
    <source>
        <dbReference type="ARBA" id="ARBA00023277"/>
    </source>
</evidence>
<dbReference type="Proteomes" id="UP000824998">
    <property type="component" value="Unassembled WGS sequence"/>
</dbReference>
<dbReference type="AlphaFoldDB" id="A0A9P8BZK5"/>
<protein>
    <recommendedName>
        <fullName evidence="9">Chitin-binding type-1 domain-containing protein</fullName>
    </recommendedName>
</protein>
<accession>A0A9P8BZK5</accession>
<keyword evidence="5" id="KW-0378">Hydrolase</keyword>
<feature type="domain" description="Chitin-binding type-1" evidence="9">
    <location>
        <begin position="11"/>
        <end position="57"/>
    </location>
</feature>
<comment type="cofactor">
    <cofactor evidence="1">
        <name>Co(2+)</name>
        <dbReference type="ChEBI" id="CHEBI:48828"/>
    </cofactor>
</comment>
<dbReference type="EMBL" id="MU251934">
    <property type="protein sequence ID" value="KAG9228464.1"/>
    <property type="molecule type" value="Genomic_DNA"/>
</dbReference>
<dbReference type="Gene3D" id="3.30.60.10">
    <property type="entry name" value="Endochitinase-like"/>
    <property type="match status" value="5"/>
</dbReference>
<evidence type="ECO:0000256" key="8">
    <source>
        <dbReference type="PROSITE-ProRule" id="PRU00261"/>
    </source>
</evidence>
<proteinExistence type="predicted"/>
<feature type="disulfide bond" evidence="8">
    <location>
        <begin position="14"/>
        <end position="29"/>
    </location>
</feature>
<dbReference type="InterPro" id="IPR001002">
    <property type="entry name" value="Chitin-bd_1"/>
</dbReference>
<feature type="disulfide bond" evidence="8">
    <location>
        <begin position="140"/>
        <end position="155"/>
    </location>
</feature>
<keyword evidence="8" id="KW-1015">Disulfide bond</keyword>
<evidence type="ECO:0000256" key="4">
    <source>
        <dbReference type="ARBA" id="ARBA00022729"/>
    </source>
</evidence>
<dbReference type="SUPFAM" id="SSF57016">
    <property type="entry name" value="Plant lectins/antimicrobial peptides"/>
    <property type="match status" value="5"/>
</dbReference>
<feature type="disulfide bond" evidence="8">
    <location>
        <begin position="217"/>
        <end position="231"/>
    </location>
</feature>
<feature type="domain" description="Chitin-binding type-1" evidence="9">
    <location>
        <begin position="253"/>
        <end position="298"/>
    </location>
</feature>
<dbReference type="SMART" id="SM00270">
    <property type="entry name" value="ChtBD1"/>
    <property type="match status" value="5"/>
</dbReference>
<feature type="disulfide bond" evidence="8">
    <location>
        <begin position="203"/>
        <end position="218"/>
    </location>
</feature>
<feature type="disulfide bond" evidence="8">
    <location>
        <begin position="28"/>
        <end position="42"/>
    </location>
</feature>
<feature type="domain" description="Chitin-binding type-1" evidence="9">
    <location>
        <begin position="137"/>
        <end position="181"/>
    </location>
</feature>
<evidence type="ECO:0000256" key="5">
    <source>
        <dbReference type="ARBA" id="ARBA00022801"/>
    </source>
</evidence>
<feature type="disulfide bond" evidence="8">
    <location>
        <begin position="154"/>
        <end position="168"/>
    </location>
</feature>
<feature type="domain" description="Chitin-binding type-1" evidence="9">
    <location>
        <begin position="74"/>
        <end position="113"/>
    </location>
</feature>
<keyword evidence="3" id="KW-0479">Metal-binding</keyword>
<dbReference type="GO" id="GO:0016787">
    <property type="term" value="F:hydrolase activity"/>
    <property type="evidence" value="ECO:0007669"/>
    <property type="project" value="UniProtKB-KW"/>
</dbReference>
<evidence type="ECO:0000256" key="1">
    <source>
        <dbReference type="ARBA" id="ARBA00001941"/>
    </source>
</evidence>
<feature type="domain" description="Chitin-binding type-1" evidence="9">
    <location>
        <begin position="200"/>
        <end position="246"/>
    </location>
</feature>
<keyword evidence="6" id="KW-0119">Carbohydrate metabolism</keyword>
<evidence type="ECO:0000256" key="7">
    <source>
        <dbReference type="ARBA" id="ARBA00023285"/>
    </source>
</evidence>
<keyword evidence="4" id="KW-0732">Signal</keyword>
<dbReference type="PROSITE" id="PS50941">
    <property type="entry name" value="CHIT_BIND_I_2"/>
    <property type="match status" value="5"/>
</dbReference>
<comment type="caution">
    <text evidence="10">The sequence shown here is derived from an EMBL/GenBank/DDBJ whole genome shotgun (WGS) entry which is preliminary data.</text>
</comment>
<evidence type="ECO:0000313" key="10">
    <source>
        <dbReference type="EMBL" id="KAG9228464.1"/>
    </source>
</evidence>
<name>A0A9P8BZK5_9HELO</name>
<feature type="disulfide bond" evidence="8">
    <location>
        <begin position="256"/>
        <end position="271"/>
    </location>
</feature>
<keyword evidence="2 8" id="KW-0147">Chitin-binding</keyword>
<evidence type="ECO:0000256" key="2">
    <source>
        <dbReference type="ARBA" id="ARBA00022669"/>
    </source>
</evidence>
<keyword evidence="11" id="KW-1185">Reference proteome</keyword>
<feature type="disulfide bond" evidence="8">
    <location>
        <begin position="84"/>
        <end position="98"/>
    </location>
</feature>
<evidence type="ECO:0000259" key="9">
    <source>
        <dbReference type="PROSITE" id="PS50941"/>
    </source>
</evidence>
<keyword evidence="7" id="KW-0170">Cobalt</keyword>
<sequence length="298" mass="29997">MPPDSLTVSIDGSCGQTTTCLGSTFGTCCSQRGYCGSTPDYCAITNNCQASFGLCGENPQVVSTTSSQTATPTPSSLNSVFGNCCSNWGWCGTSEEHCSVNNGCQNGFGVCGTNSPPPPPHSTSSPSPVPTLKVSVDGSCGKGVTCLGSRLGECCSQSSFCGSSSDYCGIGCQNAFGRCDKTAINPGTNLPPAGPKVSVDGSCGNGVSCSGSTFGDCCSRNNFCGSSPAYCSVDQGCQGQFGTCAKSQKVSTDGICGPDVTCQGSIYGNCCSGHNFCGTSDEYCKPANGCQLASGICH</sequence>
<feature type="disulfide bond" evidence="8">
    <location>
        <begin position="270"/>
        <end position="284"/>
    </location>
</feature>
<gene>
    <name evidence="10" type="ORF">BJ875DRAFT_477396</name>
</gene>
<dbReference type="PANTHER" id="PTHR46471">
    <property type="entry name" value="CHITIN DEACETYLASE"/>
    <property type="match status" value="1"/>
</dbReference>
<dbReference type="PANTHER" id="PTHR46471:SF2">
    <property type="entry name" value="CHITIN DEACETYLASE-RELATED"/>
    <property type="match status" value="1"/>
</dbReference>
<dbReference type="GO" id="GO:0008061">
    <property type="term" value="F:chitin binding"/>
    <property type="evidence" value="ECO:0007669"/>
    <property type="project" value="UniProtKB-UniRule"/>
</dbReference>
<evidence type="ECO:0000256" key="3">
    <source>
        <dbReference type="ARBA" id="ARBA00022723"/>
    </source>
</evidence>